<evidence type="ECO:0000313" key="4">
    <source>
        <dbReference type="Proteomes" id="UP000541558"/>
    </source>
</evidence>
<dbReference type="InterPro" id="IPR024983">
    <property type="entry name" value="CHAT_dom"/>
</dbReference>
<accession>A0A8H5AZ36</accession>
<sequence>MLNNLGVACKHRFDNTGDPADLAEAIAAQKRSVALTPEGHVDFSFRARNLGKFLHVRFISGGDTKDLEESIEVYRLGATCDIGSPWERLLGAVKWAQLLRQYHPQSPEILLAFDVAVHLGALKAGLEHTVQGRYSQLETVSGLATEAAAAAFELDRTDKALEWLEQGRCLVWSQLNNLRTPLDELRIHNGELAQRVSDLSQLLERAGSSRVSSYSGMSLSEKLDVEDGAHAHLKLAKEWDDLLKTVRAIPNFESFLKPPSISTILHHIPDEGHIVIINVDSRRCDAIALRAGLEPLHIRLPDFTFDKGKRYQGVLGYRLRHEGLRARGGEVTRPTEGDVPERSFRRARPGHSSDDTLQYVLRCLWVEVVKPILTALGVMEVNRQSHPRLPRIWWCPTGALSFLPIHAAGVYDRVKSEGTLDYVVSSYIPNVAALTDRVKNSHPIDSIVAGLFLTSQPDAPNANSIPGTTQEVRGIHSRAIQAGTRALKVEGSALSVDSCLKHMEEFSSVHFACHAHQNAADPLQSSFLLHMGSLDLATIIRSNLKKADLAFLSACQTSTGEEKLSDEAVHLAAGMLAAGYRRVVATMWSIGDDHAQRVACDFYEYIWKHGEGASDGGFDGSKSAYALHHATQQLRLCLDTSDSSLFTWVPFVHFGY</sequence>
<evidence type="ECO:0000256" key="1">
    <source>
        <dbReference type="SAM" id="MobiDB-lite"/>
    </source>
</evidence>
<dbReference type="OrthoDB" id="9991317at2759"/>
<keyword evidence="4" id="KW-1185">Reference proteome</keyword>
<feature type="region of interest" description="Disordered" evidence="1">
    <location>
        <begin position="329"/>
        <end position="350"/>
    </location>
</feature>
<dbReference type="AlphaFoldDB" id="A0A8H5AZ36"/>
<dbReference type="EMBL" id="JAACJK010000223">
    <property type="protein sequence ID" value="KAF5313637.1"/>
    <property type="molecule type" value="Genomic_DNA"/>
</dbReference>
<dbReference type="Pfam" id="PF12770">
    <property type="entry name" value="CHAT"/>
    <property type="match status" value="1"/>
</dbReference>
<reference evidence="3 4" key="1">
    <citation type="journal article" date="2020" name="ISME J.">
        <title>Uncovering the hidden diversity of litter-decomposition mechanisms in mushroom-forming fungi.</title>
        <authorList>
            <person name="Floudas D."/>
            <person name="Bentzer J."/>
            <person name="Ahren D."/>
            <person name="Johansson T."/>
            <person name="Persson P."/>
            <person name="Tunlid A."/>
        </authorList>
    </citation>
    <scope>NUCLEOTIDE SEQUENCE [LARGE SCALE GENOMIC DNA]</scope>
    <source>
        <strain evidence="3 4">CBS 175.51</strain>
    </source>
</reference>
<protein>
    <recommendedName>
        <fullName evidence="2">CHAT domain-containing protein</fullName>
    </recommendedName>
</protein>
<proteinExistence type="predicted"/>
<evidence type="ECO:0000259" key="2">
    <source>
        <dbReference type="Pfam" id="PF12770"/>
    </source>
</evidence>
<evidence type="ECO:0000313" key="3">
    <source>
        <dbReference type="EMBL" id="KAF5313637.1"/>
    </source>
</evidence>
<name>A0A8H5AZ36_9AGAR</name>
<dbReference type="Proteomes" id="UP000541558">
    <property type="component" value="Unassembled WGS sequence"/>
</dbReference>
<gene>
    <name evidence="3" type="ORF">D9611_010088</name>
</gene>
<organism evidence="3 4">
    <name type="scientific">Ephemerocybe angulata</name>
    <dbReference type="NCBI Taxonomy" id="980116"/>
    <lineage>
        <taxon>Eukaryota</taxon>
        <taxon>Fungi</taxon>
        <taxon>Dikarya</taxon>
        <taxon>Basidiomycota</taxon>
        <taxon>Agaricomycotina</taxon>
        <taxon>Agaricomycetes</taxon>
        <taxon>Agaricomycetidae</taxon>
        <taxon>Agaricales</taxon>
        <taxon>Agaricineae</taxon>
        <taxon>Psathyrellaceae</taxon>
        <taxon>Ephemerocybe</taxon>
    </lineage>
</organism>
<feature type="compositionally biased region" description="Basic and acidic residues" evidence="1">
    <location>
        <begin position="329"/>
        <end position="344"/>
    </location>
</feature>
<feature type="domain" description="CHAT" evidence="2">
    <location>
        <begin position="361"/>
        <end position="655"/>
    </location>
</feature>
<comment type="caution">
    <text evidence="3">The sequence shown here is derived from an EMBL/GenBank/DDBJ whole genome shotgun (WGS) entry which is preliminary data.</text>
</comment>